<organism evidence="3 4">
    <name type="scientific">Haoranjiania flava</name>
    <dbReference type="NCBI Taxonomy" id="1856322"/>
    <lineage>
        <taxon>Bacteria</taxon>
        <taxon>Pseudomonadati</taxon>
        <taxon>Bacteroidota</taxon>
        <taxon>Chitinophagia</taxon>
        <taxon>Chitinophagales</taxon>
        <taxon>Chitinophagaceae</taxon>
        <taxon>Haoranjiania</taxon>
    </lineage>
</organism>
<gene>
    <name evidence="3" type="ORF">OD355_00985</name>
</gene>
<feature type="domain" description="DUF3658" evidence="2">
    <location>
        <begin position="177"/>
        <end position="276"/>
    </location>
</feature>
<dbReference type="AlphaFoldDB" id="A0AAE3IKT8"/>
<comment type="caution">
    <text evidence="3">The sequence shown here is derived from an EMBL/GenBank/DDBJ whole genome shotgun (WGS) entry which is preliminary data.</text>
</comment>
<dbReference type="RefSeq" id="WP_263036571.1">
    <property type="nucleotide sequence ID" value="NZ_JAOTPL010000001.1"/>
</dbReference>
<evidence type="ECO:0000259" key="2">
    <source>
        <dbReference type="Pfam" id="PF12395"/>
    </source>
</evidence>
<sequence>MGKKSGAAAVNGFLWEGDIVHLVFQQEAAEALEKSFELDDCAKGNVIVLKEDYSVGNIADIFEAEGWQKRRNFWKNIDEAIPVTEEENDAMTEDKLSIHNLLKDMQQKPDLHLWIWMGQNEQDVCGYYWLISQLAALYGRVHVLYLNNLPFINEKGGIFYPARLAEILPREFVKARKLTREVSVAEFELDTEEWKKLCVEDAFVRTLEGGKKIVSQPGNYYDQQILKVLGKESCRLPRLLANVSSKLKIQKPAAFWMWRIKHLLMNDTLLMSGDWQKQKDIVLKINSGELFGIVEEEQQNKDQ</sequence>
<evidence type="ECO:0000313" key="4">
    <source>
        <dbReference type="Proteomes" id="UP001209317"/>
    </source>
</evidence>
<dbReference type="InterPro" id="IPR014973">
    <property type="entry name" value="DUF1835"/>
</dbReference>
<name>A0AAE3IKT8_9BACT</name>
<evidence type="ECO:0000313" key="3">
    <source>
        <dbReference type="EMBL" id="MCU7693083.1"/>
    </source>
</evidence>
<dbReference type="Proteomes" id="UP001209317">
    <property type="component" value="Unassembled WGS sequence"/>
</dbReference>
<reference evidence="3" key="1">
    <citation type="submission" date="2022-10" db="EMBL/GenBank/DDBJ databases">
        <authorList>
            <person name="Kim H.S."/>
            <person name="Kim J.-S."/>
            <person name="Suh M.K."/>
            <person name="Eom M.K."/>
            <person name="Lee J.-S."/>
        </authorList>
    </citation>
    <scope>NUCLEOTIDE SEQUENCE</scope>
    <source>
        <strain evidence="3">LIP-5</strain>
    </source>
</reference>
<feature type="domain" description="DUF1835" evidence="1">
    <location>
        <begin position="20"/>
        <end position="140"/>
    </location>
</feature>
<dbReference type="Pfam" id="PF08874">
    <property type="entry name" value="DUF1835"/>
    <property type="match status" value="1"/>
</dbReference>
<proteinExistence type="predicted"/>
<protein>
    <submittedName>
        <fullName evidence="3">DUF1835 domain-containing protein</fullName>
    </submittedName>
</protein>
<dbReference type="EMBL" id="JAOTPL010000001">
    <property type="protein sequence ID" value="MCU7693083.1"/>
    <property type="molecule type" value="Genomic_DNA"/>
</dbReference>
<keyword evidence="4" id="KW-1185">Reference proteome</keyword>
<accession>A0AAE3IKT8</accession>
<dbReference type="InterPro" id="IPR022123">
    <property type="entry name" value="DUF3658"/>
</dbReference>
<evidence type="ECO:0000259" key="1">
    <source>
        <dbReference type="Pfam" id="PF08874"/>
    </source>
</evidence>
<dbReference type="Pfam" id="PF12395">
    <property type="entry name" value="DUF3658"/>
    <property type="match status" value="1"/>
</dbReference>